<dbReference type="Proteomes" id="UP000245699">
    <property type="component" value="Unassembled WGS sequence"/>
</dbReference>
<dbReference type="InterPro" id="IPR011989">
    <property type="entry name" value="ARM-like"/>
</dbReference>
<dbReference type="AlphaFoldDB" id="A0A2T9Z692"/>
<keyword evidence="2" id="KW-0677">Repeat</keyword>
<dbReference type="SUPFAM" id="SSF48371">
    <property type="entry name" value="ARM repeat"/>
    <property type="match status" value="1"/>
</dbReference>
<accession>A0A2T9Z692</accession>
<evidence type="ECO:0000256" key="2">
    <source>
        <dbReference type="ARBA" id="ARBA00022737"/>
    </source>
</evidence>
<evidence type="ECO:0000313" key="5">
    <source>
        <dbReference type="EMBL" id="PVV00114.1"/>
    </source>
</evidence>
<evidence type="ECO:0000256" key="1">
    <source>
        <dbReference type="ARBA" id="ARBA00011045"/>
    </source>
</evidence>
<name>A0A2T9Z692_9FUNG</name>
<dbReference type="GO" id="GO:0005783">
    <property type="term" value="C:endoplasmic reticulum"/>
    <property type="evidence" value="ECO:0007669"/>
    <property type="project" value="TreeGrafter"/>
</dbReference>
<dbReference type="InterPro" id="IPR050693">
    <property type="entry name" value="Hsp70_NEF-Inhibitors"/>
</dbReference>
<protein>
    <recommendedName>
        <fullName evidence="3">Nucleotide exchange factor Fes1 domain-containing protein</fullName>
    </recommendedName>
</protein>
<dbReference type="OrthoDB" id="10250458at2759"/>
<feature type="domain" description="Nucleotide exchange factor Fes1" evidence="3">
    <location>
        <begin position="1"/>
        <end position="85"/>
    </location>
</feature>
<dbReference type="EMBL" id="MBFT01000491">
    <property type="protein sequence ID" value="PVU90277.1"/>
    <property type="molecule type" value="Genomic_DNA"/>
</dbReference>
<dbReference type="PANTHER" id="PTHR19316:SF18">
    <property type="entry name" value="HSP70-BINDING PROTEIN 1"/>
    <property type="match status" value="1"/>
</dbReference>
<evidence type="ECO:0000313" key="6">
    <source>
        <dbReference type="Proteomes" id="UP000245699"/>
    </source>
</evidence>
<keyword evidence="6" id="KW-1185">Reference proteome</keyword>
<dbReference type="InterPro" id="IPR013918">
    <property type="entry name" value="Nucleotide_exch_fac_Fes1"/>
</dbReference>
<evidence type="ECO:0000313" key="4">
    <source>
        <dbReference type="EMBL" id="PVU90277.1"/>
    </source>
</evidence>
<dbReference type="PANTHER" id="PTHR19316">
    <property type="entry name" value="PROTEIN FOLDING REGULATOR"/>
    <property type="match status" value="1"/>
</dbReference>
<dbReference type="EMBL" id="MBFT01000006">
    <property type="protein sequence ID" value="PVV00114.1"/>
    <property type="molecule type" value="Genomic_DNA"/>
</dbReference>
<dbReference type="InterPro" id="IPR016024">
    <property type="entry name" value="ARM-type_fold"/>
</dbReference>
<dbReference type="STRING" id="61424.A0A2T9Z692"/>
<evidence type="ECO:0000259" key="3">
    <source>
        <dbReference type="Pfam" id="PF08609"/>
    </source>
</evidence>
<proteinExistence type="inferred from homology"/>
<gene>
    <name evidence="5" type="ORF">BB559_000109</name>
    <name evidence="4" type="ORF">BB559_004705</name>
</gene>
<comment type="caution">
    <text evidence="5">The sequence shown here is derived from an EMBL/GenBank/DDBJ whole genome shotgun (WGS) entry which is preliminary data.</text>
</comment>
<dbReference type="Gene3D" id="1.25.10.10">
    <property type="entry name" value="Leucine-rich Repeat Variant"/>
    <property type="match status" value="1"/>
</dbReference>
<organism evidence="5 6">
    <name type="scientific">Furculomyces boomerangus</name>
    <dbReference type="NCBI Taxonomy" id="61424"/>
    <lineage>
        <taxon>Eukaryota</taxon>
        <taxon>Fungi</taxon>
        <taxon>Fungi incertae sedis</taxon>
        <taxon>Zoopagomycota</taxon>
        <taxon>Kickxellomycotina</taxon>
        <taxon>Harpellomycetes</taxon>
        <taxon>Harpellales</taxon>
        <taxon>Harpellaceae</taxon>
        <taxon>Furculomyces</taxon>
    </lineage>
</organism>
<dbReference type="GO" id="GO:0000774">
    <property type="term" value="F:adenyl-nucleotide exchange factor activity"/>
    <property type="evidence" value="ECO:0007669"/>
    <property type="project" value="TreeGrafter"/>
</dbReference>
<comment type="similarity">
    <text evidence="1">Belongs to the FES1 family.</text>
</comment>
<reference evidence="5 6" key="1">
    <citation type="journal article" date="2018" name="MBio">
        <title>Comparative Genomics Reveals the Core Gene Toolbox for the Fungus-Insect Symbiosis.</title>
        <authorList>
            <person name="Wang Y."/>
            <person name="Stata M."/>
            <person name="Wang W."/>
            <person name="Stajich J.E."/>
            <person name="White M.M."/>
            <person name="Moncalvo J.M."/>
        </authorList>
    </citation>
    <scope>NUCLEOTIDE SEQUENCE [LARGE SCALE GENOMIC DNA]</scope>
    <source>
        <strain evidence="5 6">AUS-77-4</strain>
    </source>
</reference>
<sequence>MDKLLQWAIINSQTEKEDAPKSERSIDVEKIDPEIIDAILGKPVSVQMQECMDAIENLDYSVEDREVEFDNLEMLIEQIDNAGNLEPLGLWPRIIAQLESTETEMRLGALWVIGTAVQHNPKAQAAFSSHSGLENVLNTFKTDPKASVKTKAVYAISSYVRNNLVGFSELVKLNGIEMLVDGIGSFPEVSKKIVFLFSALVYESLDEIAGSDLRPPPSFPLAMIEKKIAYKLLDVIEMNLNGNFSIDSVENSLKLLSLLQKASENNHLSTIFADINQKSKVDNFIKSIPTLKSKLEDSNLTSEEWKILEKIN</sequence>
<dbReference type="Pfam" id="PF08609">
    <property type="entry name" value="Fes1"/>
    <property type="match status" value="1"/>
</dbReference>